<evidence type="ECO:0000256" key="1">
    <source>
        <dbReference type="SAM" id="Phobius"/>
    </source>
</evidence>
<keyword evidence="1" id="KW-0472">Membrane</keyword>
<dbReference type="InterPro" id="IPR049920">
    <property type="entry name" value="IK1_05631-like"/>
</dbReference>
<dbReference type="Pfam" id="PF18159">
    <property type="entry name" value="S_4TM"/>
    <property type="match status" value="1"/>
</dbReference>
<dbReference type="EMBL" id="VUNS01000003">
    <property type="protein sequence ID" value="MST96333.1"/>
    <property type="molecule type" value="Genomic_DNA"/>
</dbReference>
<dbReference type="Proteomes" id="UP000435649">
    <property type="component" value="Unassembled WGS sequence"/>
</dbReference>
<keyword evidence="1" id="KW-1133">Transmembrane helix</keyword>
<organism evidence="2 3">
    <name type="scientific">Victivallis lenta</name>
    <dbReference type="NCBI Taxonomy" id="2606640"/>
    <lineage>
        <taxon>Bacteria</taxon>
        <taxon>Pseudomonadati</taxon>
        <taxon>Lentisphaerota</taxon>
        <taxon>Lentisphaeria</taxon>
        <taxon>Victivallales</taxon>
        <taxon>Victivallaceae</taxon>
        <taxon>Victivallis</taxon>
    </lineage>
</organism>
<proteinExistence type="predicted"/>
<feature type="transmembrane region" description="Helical" evidence="1">
    <location>
        <begin position="107"/>
        <end position="127"/>
    </location>
</feature>
<evidence type="ECO:0000313" key="3">
    <source>
        <dbReference type="Proteomes" id="UP000435649"/>
    </source>
</evidence>
<name>A0A844FZJ4_9BACT</name>
<comment type="caution">
    <text evidence="2">The sequence shown here is derived from an EMBL/GenBank/DDBJ whole genome shotgun (WGS) entry which is preliminary data.</text>
</comment>
<keyword evidence="3" id="KW-1185">Reference proteome</keyword>
<protein>
    <submittedName>
        <fullName evidence="2">Uncharacterized protein</fullName>
    </submittedName>
</protein>
<gene>
    <name evidence="2" type="ORF">FYJ85_04625</name>
</gene>
<reference evidence="2 3" key="1">
    <citation type="submission" date="2019-08" db="EMBL/GenBank/DDBJ databases">
        <title>In-depth cultivation of the pig gut microbiome towards novel bacterial diversity and tailored functional studies.</title>
        <authorList>
            <person name="Wylensek D."/>
            <person name="Hitch T.C.A."/>
            <person name="Clavel T."/>
        </authorList>
    </citation>
    <scope>NUCLEOTIDE SEQUENCE [LARGE SCALE GENOMIC DNA]</scope>
    <source>
        <strain evidence="2 3">BBE-744-WT-12</strain>
    </source>
</reference>
<keyword evidence="1" id="KW-0812">Transmembrane</keyword>
<dbReference type="AlphaFoldDB" id="A0A844FZJ4"/>
<sequence>MTIVNFFVEYYAKKNHSQAAEIQAEFDNRVYDLGTSNLQILLSDLEREQILMIANKKKRFVLNKKHLSECSLQNWYSDVSDVRRNTVAIYLCQLECIDWGTRLVKKFLNWNYALLFLLTIIIMLFFGTLKIGFLFNLLFTFPLFFCIVCLFRKLRSYKLKLDKIKMAEKLFELIIQNRDKDITMEDVTCLQEKINSFRKNSFLIPNWFY</sequence>
<feature type="transmembrane region" description="Helical" evidence="1">
    <location>
        <begin position="133"/>
        <end position="151"/>
    </location>
</feature>
<accession>A0A844FZJ4</accession>
<evidence type="ECO:0000313" key="2">
    <source>
        <dbReference type="EMBL" id="MST96333.1"/>
    </source>
</evidence>